<dbReference type="Pfam" id="PF12833">
    <property type="entry name" value="HTH_18"/>
    <property type="match status" value="1"/>
</dbReference>
<dbReference type="Proteomes" id="UP000014207">
    <property type="component" value="Unassembled WGS sequence"/>
</dbReference>
<dbReference type="GO" id="GO:0003700">
    <property type="term" value="F:DNA-binding transcription factor activity"/>
    <property type="evidence" value="ECO:0007669"/>
    <property type="project" value="InterPro"/>
</dbReference>
<evidence type="ECO:0000256" key="1">
    <source>
        <dbReference type="ARBA" id="ARBA00023015"/>
    </source>
</evidence>
<dbReference type="PROSITE" id="PS01124">
    <property type="entry name" value="HTH_ARAC_FAMILY_2"/>
    <property type="match status" value="1"/>
</dbReference>
<dbReference type="PANTHER" id="PTHR43280">
    <property type="entry name" value="ARAC-FAMILY TRANSCRIPTIONAL REGULATOR"/>
    <property type="match status" value="1"/>
</dbReference>
<evidence type="ECO:0000313" key="6">
    <source>
        <dbReference type="Proteomes" id="UP000014207"/>
    </source>
</evidence>
<sequence>MKQIPLYKFHKRKYRTELLIDVLDLDYIKAGIHRNPVHRETFYCIILITDGLEEVTVNEHTRLIQAKDVICSRPGEVWHWQPEPKLEGLVLIFEEPFLLSFFNDPHFLDRFAYLHADRTSPFLHLGESLNERFRRLLEQMKSEIDDTRNKDQHILRAMLYEALVLLNRAEKVEDSGQPLNDISTSRYINGFIHAVEAEYMMRHEVEYYADKLCITPNYLNKIVKHSLGTTAKSYIHQKLFAEAKRLLSYTILSVNEIAEWLHFDSASHFVRFFRKHADMPPLQYRQSINSPQK</sequence>
<evidence type="ECO:0000313" key="5">
    <source>
        <dbReference type="EMBL" id="EOS01015.1"/>
    </source>
</evidence>
<dbReference type="SUPFAM" id="SSF51215">
    <property type="entry name" value="Regulatory protein AraC"/>
    <property type="match status" value="1"/>
</dbReference>
<keyword evidence="1" id="KW-0805">Transcription regulation</keyword>
<dbReference type="InterPro" id="IPR003313">
    <property type="entry name" value="AraC-bd"/>
</dbReference>
<dbReference type="RefSeq" id="WP_016268699.1">
    <property type="nucleotide sequence ID" value="NZ_KE159459.1"/>
</dbReference>
<dbReference type="Pfam" id="PF02311">
    <property type="entry name" value="AraC_binding"/>
    <property type="match status" value="1"/>
</dbReference>
<dbReference type="PATRIC" id="fig|1235785.3.peg.2888"/>
<feature type="domain" description="HTH araC/xylS-type" evidence="4">
    <location>
        <begin position="189"/>
        <end position="287"/>
    </location>
</feature>
<reference evidence="5 6" key="1">
    <citation type="submission" date="2013-04" db="EMBL/GenBank/DDBJ databases">
        <title>The Genome Sequence of Bacteroides thetaiotaomicron dnLKV9.</title>
        <authorList>
            <consortium name="The Broad Institute Genomics Platform"/>
            <consortium name="The Broad Institute Genome Sequencing Center for Infectious Disease"/>
            <person name="Earl A."/>
            <person name="Xavier R."/>
            <person name="Kuhn K."/>
            <person name="Stappenbeck T."/>
            <person name="Walker B."/>
            <person name="Young S."/>
            <person name="Zeng Q."/>
            <person name="Gargeya S."/>
            <person name="Fitzgerald M."/>
            <person name="Haas B."/>
            <person name="Abouelleil A."/>
            <person name="Allen A.W."/>
            <person name="Alvarado L."/>
            <person name="Arachchi H.M."/>
            <person name="Berlin A.M."/>
            <person name="Chapman S.B."/>
            <person name="Gainer-Dewar J."/>
            <person name="Goldberg J."/>
            <person name="Griggs A."/>
            <person name="Gujja S."/>
            <person name="Hansen M."/>
            <person name="Howarth C."/>
            <person name="Imamovic A."/>
            <person name="Ireland A."/>
            <person name="Larimer J."/>
            <person name="McCowan C."/>
            <person name="Murphy C."/>
            <person name="Pearson M."/>
            <person name="Poon T.W."/>
            <person name="Priest M."/>
            <person name="Roberts A."/>
            <person name="Saif S."/>
            <person name="Shea T."/>
            <person name="Sisk P."/>
            <person name="Sykes S."/>
            <person name="Wortman J."/>
            <person name="Nusbaum C."/>
            <person name="Birren B."/>
        </authorList>
    </citation>
    <scope>NUCLEOTIDE SEQUENCE [LARGE SCALE GENOMIC DNA]</scope>
    <source>
        <strain evidence="6">dnLKV9</strain>
    </source>
</reference>
<dbReference type="InterPro" id="IPR037923">
    <property type="entry name" value="HTH-like"/>
</dbReference>
<gene>
    <name evidence="5" type="ORF">C799_02868</name>
</gene>
<evidence type="ECO:0000256" key="3">
    <source>
        <dbReference type="ARBA" id="ARBA00023163"/>
    </source>
</evidence>
<dbReference type="InterPro" id="IPR018060">
    <property type="entry name" value="HTH_AraC"/>
</dbReference>
<dbReference type="AlphaFoldDB" id="R9HIM2"/>
<accession>R9HIM2</accession>
<keyword evidence="2" id="KW-0238">DNA-binding</keyword>
<dbReference type="Gene3D" id="1.10.10.60">
    <property type="entry name" value="Homeodomain-like"/>
    <property type="match status" value="1"/>
</dbReference>
<name>R9HIM2_BACT4</name>
<keyword evidence="3" id="KW-0804">Transcription</keyword>
<dbReference type="HOGENOM" id="CLU_000445_88_2_10"/>
<dbReference type="EMBL" id="ASSM01000009">
    <property type="protein sequence ID" value="EOS01015.1"/>
    <property type="molecule type" value="Genomic_DNA"/>
</dbReference>
<organism evidence="5 6">
    <name type="scientific">Bacteroides thetaiotaomicron dnLKV9</name>
    <dbReference type="NCBI Taxonomy" id="1235785"/>
    <lineage>
        <taxon>Bacteria</taxon>
        <taxon>Pseudomonadati</taxon>
        <taxon>Bacteroidota</taxon>
        <taxon>Bacteroidia</taxon>
        <taxon>Bacteroidales</taxon>
        <taxon>Bacteroidaceae</taxon>
        <taxon>Bacteroides</taxon>
    </lineage>
</organism>
<proteinExistence type="predicted"/>
<comment type="caution">
    <text evidence="5">The sequence shown here is derived from an EMBL/GenBank/DDBJ whole genome shotgun (WGS) entry which is preliminary data.</text>
</comment>
<evidence type="ECO:0000259" key="4">
    <source>
        <dbReference type="PROSITE" id="PS01124"/>
    </source>
</evidence>
<dbReference type="PANTHER" id="PTHR43280:SF32">
    <property type="entry name" value="TRANSCRIPTIONAL REGULATORY PROTEIN"/>
    <property type="match status" value="1"/>
</dbReference>
<dbReference type="InterPro" id="IPR009057">
    <property type="entry name" value="Homeodomain-like_sf"/>
</dbReference>
<dbReference type="SUPFAM" id="SSF46689">
    <property type="entry name" value="Homeodomain-like"/>
    <property type="match status" value="1"/>
</dbReference>
<dbReference type="GO" id="GO:0043565">
    <property type="term" value="F:sequence-specific DNA binding"/>
    <property type="evidence" value="ECO:0007669"/>
    <property type="project" value="InterPro"/>
</dbReference>
<evidence type="ECO:0000256" key="2">
    <source>
        <dbReference type="ARBA" id="ARBA00023125"/>
    </source>
</evidence>
<protein>
    <recommendedName>
        <fullName evidence="4">HTH araC/xylS-type domain-containing protein</fullName>
    </recommendedName>
</protein>
<dbReference type="SMART" id="SM00342">
    <property type="entry name" value="HTH_ARAC"/>
    <property type="match status" value="1"/>
</dbReference>